<evidence type="ECO:0000256" key="4">
    <source>
        <dbReference type="ARBA" id="ARBA00022771"/>
    </source>
</evidence>
<dbReference type="PANTHER" id="PTHR16515:SF66">
    <property type="entry name" value="C2H2-TYPE DOMAIN-CONTAINING PROTEIN"/>
    <property type="match status" value="1"/>
</dbReference>
<keyword evidence="6" id="KW-0539">Nucleus</keyword>
<dbReference type="InterPro" id="IPR036236">
    <property type="entry name" value="Znf_C2H2_sf"/>
</dbReference>
<dbReference type="RefSeq" id="XP_065644619.1">
    <property type="nucleotide sequence ID" value="XM_065788547.1"/>
</dbReference>
<dbReference type="SMART" id="SM00355">
    <property type="entry name" value="ZnF_C2H2"/>
    <property type="match status" value="7"/>
</dbReference>
<evidence type="ECO:0000256" key="8">
    <source>
        <dbReference type="SAM" id="MobiDB-lite"/>
    </source>
</evidence>
<keyword evidence="5" id="KW-0862">Zinc</keyword>
<dbReference type="GeneID" id="101237123"/>
<reference evidence="11" key="2">
    <citation type="submission" date="2025-08" db="UniProtKB">
        <authorList>
            <consortium name="RefSeq"/>
        </authorList>
    </citation>
    <scope>IDENTIFICATION</scope>
</reference>
<keyword evidence="4 7" id="KW-0863">Zinc-finger</keyword>
<feature type="compositionally biased region" description="Acidic residues" evidence="8">
    <location>
        <begin position="585"/>
        <end position="606"/>
    </location>
</feature>
<accession>A0ABM4B6Y1</accession>
<feature type="domain" description="C2H2-type" evidence="9">
    <location>
        <begin position="424"/>
        <end position="452"/>
    </location>
</feature>
<reference evidence="10" key="1">
    <citation type="submission" date="2025-05" db="UniProtKB">
        <authorList>
            <consortium name="RefSeq"/>
        </authorList>
    </citation>
    <scope>NUCLEOTIDE SEQUENCE [LARGE SCALE GENOMIC DNA]</scope>
</reference>
<evidence type="ECO:0000256" key="5">
    <source>
        <dbReference type="ARBA" id="ARBA00022833"/>
    </source>
</evidence>
<feature type="domain" description="C2H2-type" evidence="9">
    <location>
        <begin position="368"/>
        <end position="395"/>
    </location>
</feature>
<keyword evidence="2" id="KW-0479">Metal-binding</keyword>
<dbReference type="PANTHER" id="PTHR16515">
    <property type="entry name" value="PR DOMAIN ZINC FINGER PROTEIN"/>
    <property type="match status" value="1"/>
</dbReference>
<sequence>MNNTHSLKIDENGITFKQNNQLLASNKNSNTSPTIFSVQSSHRQQQRYSSMYENSNSDILTTNRLHLNDSSNDQNLSYLSSHNSNGSNLSSAFNNRQIQAPQIYNASLNSSNLLSSTGGEHTHMLTNQVKHETSQENQNYSQHIRIGIVSSDSSTGSTSNIQSNSMSYSQSTMGLQYSTSGSFQTSNNTLVTLESQQGGHQPTYVILQAPDGEGGGQSQMFIAMHAPGLSNQDPQQQHQPYVTLQPVDENDLANAGLVQEGMSLQQVVMASSSNINVDSKSENGQQVVLSIPSQQSILQQTGNGQPMVAYLQSLDHGQVIMAASDLSGNLTLHNVTGLSNKRNILSAARSAASAVGLAPRRRLSTDPRSCEQCGRCFKYPSDLKKHLQIHTDVKKFECDECPRTFRRLHQLNVHKRIHTGEKPYVCNRCGAQFRHDSTLTMHIRTRHDHLKPFTCDGCGKKFGRMSHLRKHQRNVCGRNEVRGTTVYCKYCAMQFAKKSDLKTHFMLCEKKPDPIEKEILSPTPFICDCGKEFNRVYDFKRHQLSHSDEKPYGCPQCGKMFKERSSLNKHVKRMHCSEGDGTIPIDDDGVIAGDDDDDEEEDDEMSGEEHELTSTDIIVSLSMTGNDGTQSKTATVAAQTLAQAGIITSSDGRVMTASGHPLTAAEILNFPEVAEALGINSSIHATVLETDDNSTMIAITQANELETSEVSMEMEQNMIQDNLICSTSGHYMSSSDSLSMNRVTTGPENSDLPTMYSSDNTDMYNGDNSVDYSSSLDNNMTFKQEDTERYLKVENDFNTVDDEQNSNYNPQILSEDSTDDNLVLNSV</sequence>
<dbReference type="PROSITE" id="PS50157">
    <property type="entry name" value="ZINC_FINGER_C2H2_2"/>
    <property type="match status" value="6"/>
</dbReference>
<feature type="domain" description="C2H2-type" evidence="9">
    <location>
        <begin position="396"/>
        <end position="423"/>
    </location>
</feature>
<proteinExistence type="predicted"/>
<evidence type="ECO:0000256" key="7">
    <source>
        <dbReference type="PROSITE-ProRule" id="PRU00042"/>
    </source>
</evidence>
<evidence type="ECO:0000256" key="6">
    <source>
        <dbReference type="ARBA" id="ARBA00023242"/>
    </source>
</evidence>
<gene>
    <name evidence="11" type="primary">LOC101237123</name>
</gene>
<feature type="compositionally biased region" description="Polar residues" evidence="8">
    <location>
        <begin position="805"/>
        <end position="815"/>
    </location>
</feature>
<feature type="domain" description="C2H2-type" evidence="9">
    <location>
        <begin position="453"/>
        <end position="480"/>
    </location>
</feature>
<name>A0ABM4B6Y1_HYDVU</name>
<feature type="domain" description="C2H2-type" evidence="9">
    <location>
        <begin position="552"/>
        <end position="580"/>
    </location>
</feature>
<evidence type="ECO:0000256" key="1">
    <source>
        <dbReference type="ARBA" id="ARBA00004123"/>
    </source>
</evidence>
<evidence type="ECO:0000256" key="2">
    <source>
        <dbReference type="ARBA" id="ARBA00022723"/>
    </source>
</evidence>
<feature type="region of interest" description="Disordered" evidence="8">
    <location>
        <begin position="577"/>
        <end position="612"/>
    </location>
</feature>
<dbReference type="Pfam" id="PF00096">
    <property type="entry name" value="zf-C2H2"/>
    <property type="match status" value="5"/>
</dbReference>
<dbReference type="Gene3D" id="3.30.160.60">
    <property type="entry name" value="Classic Zinc Finger"/>
    <property type="match status" value="6"/>
</dbReference>
<dbReference type="Proteomes" id="UP001652625">
    <property type="component" value="Chromosome 01"/>
</dbReference>
<keyword evidence="3" id="KW-0677">Repeat</keyword>
<evidence type="ECO:0000259" key="9">
    <source>
        <dbReference type="PROSITE" id="PS50157"/>
    </source>
</evidence>
<feature type="region of interest" description="Disordered" evidence="8">
    <location>
        <begin position="800"/>
        <end position="827"/>
    </location>
</feature>
<dbReference type="InterPro" id="IPR013087">
    <property type="entry name" value="Znf_C2H2_type"/>
</dbReference>
<feature type="domain" description="C2H2-type" evidence="9">
    <location>
        <begin position="525"/>
        <end position="551"/>
    </location>
</feature>
<organism evidence="10 11">
    <name type="scientific">Hydra vulgaris</name>
    <name type="common">Hydra</name>
    <name type="synonym">Hydra attenuata</name>
    <dbReference type="NCBI Taxonomy" id="6087"/>
    <lineage>
        <taxon>Eukaryota</taxon>
        <taxon>Metazoa</taxon>
        <taxon>Cnidaria</taxon>
        <taxon>Hydrozoa</taxon>
        <taxon>Hydroidolina</taxon>
        <taxon>Anthoathecata</taxon>
        <taxon>Aplanulata</taxon>
        <taxon>Hydridae</taxon>
        <taxon>Hydra</taxon>
    </lineage>
</organism>
<keyword evidence="10" id="KW-1185">Reference proteome</keyword>
<protein>
    <submittedName>
        <fullName evidence="11">Zinc finger protein 1</fullName>
    </submittedName>
</protein>
<dbReference type="SUPFAM" id="SSF57667">
    <property type="entry name" value="beta-beta-alpha zinc fingers"/>
    <property type="match status" value="4"/>
</dbReference>
<dbReference type="PROSITE" id="PS00028">
    <property type="entry name" value="ZINC_FINGER_C2H2_1"/>
    <property type="match status" value="4"/>
</dbReference>
<evidence type="ECO:0000313" key="10">
    <source>
        <dbReference type="Proteomes" id="UP001652625"/>
    </source>
</evidence>
<comment type="subcellular location">
    <subcellularLocation>
        <location evidence="1">Nucleus</location>
    </subcellularLocation>
</comment>
<evidence type="ECO:0000313" key="11">
    <source>
        <dbReference type="RefSeq" id="XP_065644619.1"/>
    </source>
</evidence>
<dbReference type="InterPro" id="IPR050331">
    <property type="entry name" value="Zinc_finger"/>
</dbReference>
<evidence type="ECO:0000256" key="3">
    <source>
        <dbReference type="ARBA" id="ARBA00022737"/>
    </source>
</evidence>